<feature type="domain" description="DUF1996" evidence="2">
    <location>
        <begin position="38"/>
        <end position="132"/>
    </location>
</feature>
<feature type="signal peptide" evidence="1">
    <location>
        <begin position="1"/>
        <end position="23"/>
    </location>
</feature>
<dbReference type="PANTHER" id="PTHR43662:SF3">
    <property type="entry name" value="DOMAIN PROTEIN, PUTATIVE (AFU_ORTHOLOGUE AFUA_6G11970)-RELATED"/>
    <property type="match status" value="1"/>
</dbReference>
<name>A0A4U0W6Z3_9PEZI</name>
<organism evidence="3 4">
    <name type="scientific">Cryomyces minteri</name>
    <dbReference type="NCBI Taxonomy" id="331657"/>
    <lineage>
        <taxon>Eukaryota</taxon>
        <taxon>Fungi</taxon>
        <taxon>Dikarya</taxon>
        <taxon>Ascomycota</taxon>
        <taxon>Pezizomycotina</taxon>
        <taxon>Dothideomycetes</taxon>
        <taxon>Dothideomycetes incertae sedis</taxon>
        <taxon>Cryomyces</taxon>
    </lineage>
</organism>
<dbReference type="InterPro" id="IPR018535">
    <property type="entry name" value="DUF1996"/>
</dbReference>
<evidence type="ECO:0000313" key="4">
    <source>
        <dbReference type="Proteomes" id="UP000308768"/>
    </source>
</evidence>
<feature type="non-terminal residue" evidence="3">
    <location>
        <position position="132"/>
    </location>
</feature>
<accession>A0A4U0W6Z3</accession>
<feature type="chain" id="PRO_5020196395" description="DUF1996 domain-containing protein" evidence="1">
    <location>
        <begin position="24"/>
        <end position="132"/>
    </location>
</feature>
<evidence type="ECO:0000259" key="2">
    <source>
        <dbReference type="Pfam" id="PF09362"/>
    </source>
</evidence>
<dbReference type="AlphaFoldDB" id="A0A4U0W6Z3"/>
<keyword evidence="1" id="KW-0732">Signal</keyword>
<gene>
    <name evidence="3" type="ORF">B0A49_13690</name>
</gene>
<dbReference type="STRING" id="331657.A0A4U0W6Z3"/>
<dbReference type="PANTHER" id="PTHR43662">
    <property type="match status" value="1"/>
</dbReference>
<dbReference type="EMBL" id="NAJN01002072">
    <property type="protein sequence ID" value="TKA58194.1"/>
    <property type="molecule type" value="Genomic_DNA"/>
</dbReference>
<comment type="caution">
    <text evidence="3">The sequence shown here is derived from an EMBL/GenBank/DDBJ whole genome shotgun (WGS) entry which is preliminary data.</text>
</comment>
<evidence type="ECO:0000256" key="1">
    <source>
        <dbReference type="SAM" id="SignalP"/>
    </source>
</evidence>
<dbReference type="OrthoDB" id="74764at2759"/>
<proteinExistence type="predicted"/>
<sequence length="132" mass="14554">MYRTALGKLAIVFAALSGNGVDAFWRMNCGVIQTGRIDPIVTPAEISSHVHKIAGGYNIGLNSSYEDMTNSKCTSCEIGADKSAYWTPQLYYRHANGKFQDVPNSGMTVYYFGRGDNRNNIQPFPAGFRMLS</sequence>
<reference evidence="3 4" key="1">
    <citation type="submission" date="2017-03" db="EMBL/GenBank/DDBJ databases">
        <title>Genomes of endolithic fungi from Antarctica.</title>
        <authorList>
            <person name="Coleine C."/>
            <person name="Masonjones S."/>
            <person name="Stajich J.E."/>
        </authorList>
    </citation>
    <scope>NUCLEOTIDE SEQUENCE [LARGE SCALE GENOMIC DNA]</scope>
    <source>
        <strain evidence="3 4">CCFEE 5187</strain>
    </source>
</reference>
<dbReference type="Proteomes" id="UP000308768">
    <property type="component" value="Unassembled WGS sequence"/>
</dbReference>
<protein>
    <recommendedName>
        <fullName evidence="2">DUF1996 domain-containing protein</fullName>
    </recommendedName>
</protein>
<keyword evidence="4" id="KW-1185">Reference proteome</keyword>
<evidence type="ECO:0000313" key="3">
    <source>
        <dbReference type="EMBL" id="TKA58194.1"/>
    </source>
</evidence>
<dbReference type="Pfam" id="PF09362">
    <property type="entry name" value="DUF1996"/>
    <property type="match status" value="1"/>
</dbReference>